<feature type="compositionally biased region" description="Polar residues" evidence="11">
    <location>
        <begin position="318"/>
        <end position="332"/>
    </location>
</feature>
<dbReference type="Gene3D" id="3.40.50.720">
    <property type="entry name" value="NAD(P)-binding Rossmann-like Domain"/>
    <property type="match status" value="1"/>
</dbReference>
<evidence type="ECO:0000256" key="10">
    <source>
        <dbReference type="RuleBase" id="RU003960"/>
    </source>
</evidence>
<evidence type="ECO:0000259" key="14">
    <source>
        <dbReference type="Pfam" id="PF14824"/>
    </source>
</evidence>
<dbReference type="STRING" id="215250.A0A316YLN7"/>
<evidence type="ECO:0000256" key="2">
    <source>
        <dbReference type="ARBA" id="ARBA00022481"/>
    </source>
</evidence>
<dbReference type="EMBL" id="KZ819638">
    <property type="protein sequence ID" value="PWN88635.1"/>
    <property type="molecule type" value="Genomic_DNA"/>
</dbReference>
<keyword evidence="7" id="KW-0520">NAD</keyword>
<accession>A0A316YLN7</accession>
<organism evidence="15 16">
    <name type="scientific">Acaromyces ingoldii</name>
    <dbReference type="NCBI Taxonomy" id="215250"/>
    <lineage>
        <taxon>Eukaryota</taxon>
        <taxon>Fungi</taxon>
        <taxon>Dikarya</taxon>
        <taxon>Basidiomycota</taxon>
        <taxon>Ustilaginomycotina</taxon>
        <taxon>Exobasidiomycetes</taxon>
        <taxon>Exobasidiales</taxon>
        <taxon>Cryptobasidiaceae</taxon>
        <taxon>Acaromyces</taxon>
    </lineage>
</organism>
<dbReference type="InterPro" id="IPR014776">
    <property type="entry name" value="4pyrrole_Mease_sub2"/>
</dbReference>
<feature type="domain" description="Siroheme biosynthesis protein Met8 C-terminal" evidence="13">
    <location>
        <begin position="371"/>
        <end position="416"/>
    </location>
</feature>
<comment type="similarity">
    <text evidence="9">In the N-terminal section; belongs to the precorrin methyltransferase family.</text>
</comment>
<dbReference type="SUPFAM" id="SSF75615">
    <property type="entry name" value="Siroheme synthase middle domains-like"/>
    <property type="match status" value="1"/>
</dbReference>
<dbReference type="GeneID" id="37044394"/>
<evidence type="ECO:0000256" key="3">
    <source>
        <dbReference type="ARBA" id="ARBA00022603"/>
    </source>
</evidence>
<evidence type="ECO:0000256" key="4">
    <source>
        <dbReference type="ARBA" id="ARBA00022679"/>
    </source>
</evidence>
<evidence type="ECO:0000313" key="15">
    <source>
        <dbReference type="EMBL" id="PWN88635.1"/>
    </source>
</evidence>
<feature type="compositionally biased region" description="Basic and acidic residues" evidence="11">
    <location>
        <begin position="271"/>
        <end position="290"/>
    </location>
</feature>
<dbReference type="InterPro" id="IPR014777">
    <property type="entry name" value="4pyrrole_Mease_sub1"/>
</dbReference>
<feature type="compositionally biased region" description="Gly residues" evidence="11">
    <location>
        <begin position="834"/>
        <end position="843"/>
    </location>
</feature>
<dbReference type="OrthoDB" id="508204at2759"/>
<dbReference type="FunFam" id="3.40.1010.10:FF:000006">
    <property type="entry name" value="Siroheme synthase, putative"/>
    <property type="match status" value="1"/>
</dbReference>
<evidence type="ECO:0000256" key="11">
    <source>
        <dbReference type="SAM" id="MobiDB-lite"/>
    </source>
</evidence>
<evidence type="ECO:0000259" key="12">
    <source>
        <dbReference type="Pfam" id="PF00590"/>
    </source>
</evidence>
<dbReference type="InterPro" id="IPR000878">
    <property type="entry name" value="4pyrrol_Mease"/>
</dbReference>
<dbReference type="InterPro" id="IPR006366">
    <property type="entry name" value="CobA/CysG_C"/>
</dbReference>
<protein>
    <recommendedName>
        <fullName evidence="1">precorrin-2 dehydrogenase</fullName>
        <ecNumber evidence="1">1.3.1.76</ecNumber>
    </recommendedName>
</protein>
<dbReference type="Pfam" id="PF13241">
    <property type="entry name" value="NAD_binding_7"/>
    <property type="match status" value="1"/>
</dbReference>
<dbReference type="Proteomes" id="UP000245768">
    <property type="component" value="Unassembled WGS sequence"/>
</dbReference>
<dbReference type="PROSITE" id="PS00840">
    <property type="entry name" value="SUMT_2"/>
    <property type="match status" value="1"/>
</dbReference>
<comment type="similarity">
    <text evidence="10">Belongs to the precorrin methyltransferase family.</text>
</comment>
<feature type="region of interest" description="Disordered" evidence="11">
    <location>
        <begin position="271"/>
        <end position="335"/>
    </location>
</feature>
<dbReference type="FunCoup" id="A0A316YLN7">
    <property type="interactions" value="90"/>
</dbReference>
<feature type="compositionally biased region" description="Acidic residues" evidence="11">
    <location>
        <begin position="359"/>
        <end position="370"/>
    </location>
</feature>
<feature type="domain" description="Tetrapyrrole methylase" evidence="12">
    <location>
        <begin position="493"/>
        <end position="722"/>
    </location>
</feature>
<name>A0A316YLN7_9BASI</name>
<dbReference type="InParanoid" id="A0A316YLN7"/>
<evidence type="ECO:0000256" key="8">
    <source>
        <dbReference type="ARBA" id="ARBA00023244"/>
    </source>
</evidence>
<dbReference type="Gene3D" id="3.40.1010.10">
    <property type="entry name" value="Cobalt-precorrin-4 Transmethylase, Domain 1"/>
    <property type="match status" value="1"/>
</dbReference>
<feature type="region of interest" description="Disordered" evidence="11">
    <location>
        <begin position="803"/>
        <end position="843"/>
    </location>
</feature>
<dbReference type="GO" id="GO:0043115">
    <property type="term" value="F:precorrin-2 dehydrogenase activity"/>
    <property type="evidence" value="ECO:0007669"/>
    <property type="project" value="UniProtKB-EC"/>
</dbReference>
<proteinExistence type="inferred from homology"/>
<dbReference type="Pfam" id="PF00590">
    <property type="entry name" value="TP_methylase"/>
    <property type="match status" value="1"/>
</dbReference>
<dbReference type="AlphaFoldDB" id="A0A316YLN7"/>
<dbReference type="InterPro" id="IPR050161">
    <property type="entry name" value="Siro_Cobalamin_biosynth"/>
</dbReference>
<keyword evidence="6" id="KW-0560">Oxidoreductase</keyword>
<keyword evidence="3 10" id="KW-0489">Methyltransferase</keyword>
<keyword evidence="8" id="KW-0627">Porphyrin biosynthesis</keyword>
<dbReference type="Gene3D" id="3.30.950.10">
    <property type="entry name" value="Methyltransferase, Cobalt-precorrin-4 Transmethylase, Domain 2"/>
    <property type="match status" value="1"/>
</dbReference>
<evidence type="ECO:0000256" key="7">
    <source>
        <dbReference type="ARBA" id="ARBA00023027"/>
    </source>
</evidence>
<keyword evidence="4 10" id="KW-0808">Transferase</keyword>
<dbReference type="InterPro" id="IPR028162">
    <property type="entry name" value="Met8_C"/>
</dbReference>
<sequence length="843" mass="91095">MTTSIAPASNGAGSSSAAAVSDGLTYPYPKPTPNASLLLSFRPRQKKMLIVGAKRLAASRVFASLEADVHPVVVGVDFVEGTEGMAEACDEVRWRVGAGQAEWRDGARTQDESWWSSLLDDVDGRDRSLFAVCITDTLYTGLEAADEGGRTSMIGSSSKLSDADAPLTPLARAKMIISLCRARRIPVNVADQPLLCDFSFPATHRFASTFAAKQEKGEASTTTKTSPAGTSLQIAVTTNGKGCRLAGRIRREIVASLPKNVGDAVEKVGEMREMAKRTSGKRQERDEAHTKSLRRKAAHRRTATDGGAENVTEDDLSFDSTPINSPVPQLASSKGDGFFFDQVAHQLKAQQNQEINGERDEEERREEETEAAQREELTRRRMRWVAQMSEYWPIEYLGRLSASEMARALDTYKDERQPLDRATVSSSSQNRDETPRGRHRTRSGNGGENINNGDGDDNSSDNNNNKISGRAHSQHALSLCRPPASSDGGRGHIFLLGSGPGHPGLLTTLARDLLTSVDTDLILSDKLVPSSILSLIPSDTPLVIARKFPGNAEGAQSELIELALRAARDEGKRVVRLKQGDPFVYGRGGEEVLAFAKQDVAYTVVPGISSALAAPLMVGIPVTQRGAADSMTLCTGVGRGGKSVKLPGYERGRTLVVLMGVARLKDVVVTLISGWHGEEQQQQQQGSGTRLGRPFPPYTPIAIIERASSPDQRLVASTLENIQEALTRCGEQRPPGMMVIGWAVMSLEGRQGNVDVLDDEDQCAGDEEALERRDRARVARWLDGQGGYLVKEGLDQGFTDCLRSAPAPETNGHSLHVEQRGPSGWAPPRYGQDGPWGGWGAGE</sequence>
<feature type="region of interest" description="Disordered" evidence="11">
    <location>
        <begin position="412"/>
        <end position="484"/>
    </location>
</feature>
<feature type="domain" description="Siroheme synthase central" evidence="14">
    <location>
        <begin position="231"/>
        <end position="255"/>
    </location>
</feature>
<evidence type="ECO:0000259" key="13">
    <source>
        <dbReference type="Pfam" id="PF14823"/>
    </source>
</evidence>
<evidence type="ECO:0000256" key="1">
    <source>
        <dbReference type="ARBA" id="ARBA00012400"/>
    </source>
</evidence>
<feature type="region of interest" description="Disordered" evidence="11">
    <location>
        <begin position="350"/>
        <end position="376"/>
    </location>
</feature>
<dbReference type="Pfam" id="PF14823">
    <property type="entry name" value="Sirohm_synth_C"/>
    <property type="match status" value="1"/>
</dbReference>
<keyword evidence="2" id="KW-0488">Methylation</keyword>
<dbReference type="Pfam" id="PF14824">
    <property type="entry name" value="Sirohm_synth_M"/>
    <property type="match status" value="1"/>
</dbReference>
<evidence type="ECO:0000313" key="16">
    <source>
        <dbReference type="Proteomes" id="UP000245768"/>
    </source>
</evidence>
<dbReference type="PANTHER" id="PTHR45790:SF6">
    <property type="entry name" value="UROPORPHYRINOGEN-III C-METHYLTRANSFERASE"/>
    <property type="match status" value="1"/>
</dbReference>
<dbReference type="InterPro" id="IPR028281">
    <property type="entry name" value="Sirohaem_synthase_central"/>
</dbReference>
<dbReference type="PANTHER" id="PTHR45790">
    <property type="entry name" value="SIROHEME SYNTHASE-RELATED"/>
    <property type="match status" value="1"/>
</dbReference>
<reference evidence="15 16" key="1">
    <citation type="journal article" date="2018" name="Mol. Biol. Evol.">
        <title>Broad Genomic Sampling Reveals a Smut Pathogenic Ancestry of the Fungal Clade Ustilaginomycotina.</title>
        <authorList>
            <person name="Kijpornyongpan T."/>
            <person name="Mondo S.J."/>
            <person name="Barry K."/>
            <person name="Sandor L."/>
            <person name="Lee J."/>
            <person name="Lipzen A."/>
            <person name="Pangilinan J."/>
            <person name="LaButti K."/>
            <person name="Hainaut M."/>
            <person name="Henrissat B."/>
            <person name="Grigoriev I.V."/>
            <person name="Spatafora J.W."/>
            <person name="Aime M.C."/>
        </authorList>
    </citation>
    <scope>NUCLEOTIDE SEQUENCE [LARGE SCALE GENOMIC DNA]</scope>
    <source>
        <strain evidence="15 16">MCA 4198</strain>
    </source>
</reference>
<dbReference type="InterPro" id="IPR036291">
    <property type="entry name" value="NAD(P)-bd_dom_sf"/>
</dbReference>
<dbReference type="CDD" id="cd11642">
    <property type="entry name" value="SUMT"/>
    <property type="match status" value="1"/>
</dbReference>
<feature type="compositionally biased region" description="Basic residues" evidence="11">
    <location>
        <begin position="291"/>
        <end position="301"/>
    </location>
</feature>
<evidence type="ECO:0000256" key="6">
    <source>
        <dbReference type="ARBA" id="ARBA00023002"/>
    </source>
</evidence>
<evidence type="ECO:0000256" key="5">
    <source>
        <dbReference type="ARBA" id="ARBA00022691"/>
    </source>
</evidence>
<gene>
    <name evidence="15" type="ORF">FA10DRAFT_268797</name>
</gene>
<keyword evidence="16" id="KW-1185">Reference proteome</keyword>
<keyword evidence="5" id="KW-0949">S-adenosyl-L-methionine</keyword>
<dbReference type="EC" id="1.3.1.76" evidence="1"/>
<dbReference type="RefSeq" id="XP_025375833.1">
    <property type="nucleotide sequence ID" value="XM_025522478.1"/>
</dbReference>
<dbReference type="InterPro" id="IPR003043">
    <property type="entry name" value="Uropor_MeTrfase_CS"/>
</dbReference>
<dbReference type="GO" id="GO:0019354">
    <property type="term" value="P:siroheme biosynthetic process"/>
    <property type="evidence" value="ECO:0007669"/>
    <property type="project" value="InterPro"/>
</dbReference>
<dbReference type="GO" id="GO:0004851">
    <property type="term" value="F:uroporphyrin-III C-methyltransferase activity"/>
    <property type="evidence" value="ECO:0007669"/>
    <property type="project" value="TreeGrafter"/>
</dbReference>
<dbReference type="SUPFAM" id="SSF53790">
    <property type="entry name" value="Tetrapyrrole methylase"/>
    <property type="match status" value="1"/>
</dbReference>
<dbReference type="SUPFAM" id="SSF51735">
    <property type="entry name" value="NAD(P)-binding Rossmann-fold domains"/>
    <property type="match status" value="1"/>
</dbReference>
<dbReference type="InterPro" id="IPR035996">
    <property type="entry name" value="4pyrrol_Methylase_sf"/>
</dbReference>
<dbReference type="GO" id="GO:0032259">
    <property type="term" value="P:methylation"/>
    <property type="evidence" value="ECO:0007669"/>
    <property type="project" value="UniProtKB-KW"/>
</dbReference>
<evidence type="ECO:0000256" key="9">
    <source>
        <dbReference type="ARBA" id="ARBA00035662"/>
    </source>
</evidence>